<dbReference type="EMBL" id="UINC01017275">
    <property type="protein sequence ID" value="SVA71405.1"/>
    <property type="molecule type" value="Genomic_DNA"/>
</dbReference>
<feature type="compositionally biased region" description="Basic and acidic residues" evidence="1">
    <location>
        <begin position="111"/>
        <end position="123"/>
    </location>
</feature>
<organism evidence="2">
    <name type="scientific">marine metagenome</name>
    <dbReference type="NCBI Taxonomy" id="408172"/>
    <lineage>
        <taxon>unclassified sequences</taxon>
        <taxon>metagenomes</taxon>
        <taxon>ecological metagenomes</taxon>
    </lineage>
</organism>
<protein>
    <submittedName>
        <fullName evidence="2">Uncharacterized protein</fullName>
    </submittedName>
</protein>
<evidence type="ECO:0000313" key="2">
    <source>
        <dbReference type="EMBL" id="SVA71405.1"/>
    </source>
</evidence>
<sequence>MDSLTQTSYKVMIDEEEGMSTKLRQLVMAGLIQDKKDLPYFKSALKKIKGGTITTVVERQILINVLQQFLGMVDEAPEFFNLLRRQLSKSKNKKKEVKKEEFELAFEQVAKRRADKRNSETSPHKQGSSDEGTPGQVNEDDQERARDAWYKGDDHFAQHKIANPSVHKKVPVKKRGMDIPKGHLPPDKQERDRAAFYAKKEGVEIPDNVGHSTKIKKKAGSATTIAVKDPDYKESVDYGFTSFKEWRAQKSKDTEPVGEGITGDDDANERALDKNRAMAKKYGQVRQGIPPEDKERKKAPPKTREWKDKENAWRRAQRANRKASGIVRQD</sequence>
<dbReference type="AlphaFoldDB" id="A0A381Y3A3"/>
<feature type="region of interest" description="Disordered" evidence="1">
    <location>
        <begin position="111"/>
        <end position="142"/>
    </location>
</feature>
<evidence type="ECO:0000256" key="1">
    <source>
        <dbReference type="SAM" id="MobiDB-lite"/>
    </source>
</evidence>
<feature type="region of interest" description="Disordered" evidence="1">
    <location>
        <begin position="155"/>
        <end position="191"/>
    </location>
</feature>
<feature type="compositionally biased region" description="Basic and acidic residues" evidence="1">
    <location>
        <begin position="175"/>
        <end position="191"/>
    </location>
</feature>
<name>A0A381Y3A3_9ZZZZ</name>
<gene>
    <name evidence="2" type="ORF">METZ01_LOCUS124259</name>
</gene>
<proteinExistence type="predicted"/>
<feature type="compositionally biased region" description="Basic and acidic residues" evidence="1">
    <location>
        <begin position="291"/>
        <end position="313"/>
    </location>
</feature>
<accession>A0A381Y3A3</accession>
<reference evidence="2" key="1">
    <citation type="submission" date="2018-05" db="EMBL/GenBank/DDBJ databases">
        <authorList>
            <person name="Lanie J.A."/>
            <person name="Ng W.-L."/>
            <person name="Kazmierczak K.M."/>
            <person name="Andrzejewski T.M."/>
            <person name="Davidsen T.M."/>
            <person name="Wayne K.J."/>
            <person name="Tettelin H."/>
            <person name="Glass J.I."/>
            <person name="Rusch D."/>
            <person name="Podicherti R."/>
            <person name="Tsui H.-C.T."/>
            <person name="Winkler M.E."/>
        </authorList>
    </citation>
    <scope>NUCLEOTIDE SEQUENCE</scope>
</reference>
<feature type="region of interest" description="Disordered" evidence="1">
    <location>
        <begin position="248"/>
        <end position="330"/>
    </location>
</feature>